<sequence length="1135" mass="124942">MKAILNHVELSASDLVGHLNCEHLTSLDLRVLSGELAKPVQWDPLLEILRERGFRHEQAYVDHLEASGLRVVKIDGVGIDDAAATATLKAMRSGSDIIVQAALRHGRWAGRADVLRRVEQPSNLGDWSYEIVDTKLARETRGGTVLQLCLYSDLIGAVQGFGPENTYVVAPWSDYEPQRFRLADFGAYYRKAKAAAEHATSQMVPEVYPEPTEHCDICRWFDTCDKRRRVDDHLSFVAGITKNQITELREHGVQTLGQLATMQVPMAWKPQRGAVQSLVKSREQARIQEEARAIAEPLFELLPIQPALGLAALPEPDFGDVFFDLEGDPFVGEHGLEYLFGYHFREPDGEFSYICDWAFDRAQEKSAFERFVDFIVERRQAHPSFHIYHFAPYEPAALKRLMGRYASREEEIDQLLRDKVFVDLYGVVRNALRASVESYSIKRLEQFYGYQRTIALRDANIALAAFQAGLELDDASSITEAEMDVVKGYNKDDCVSTLELREWLEANRSTLIESGTDVPRREAANAPPSEELSAQQKRVAELAERLLVDIPVDPLERTAAQQGQWILANTLDWHRREEKAGWWEYFRLADLSSEDLMDERSAISGLVFQGDAPGGTGKIPTHRYSFPLQDTEVRPGKSLRQSGGENLGKVVDISSENGTVDIKKTGKTADVHPGAVFVHEHIPSTEQAASLFRIGENVAANGIEGQGPYQAARDLLLRLPPRLAGAPIQAAGETTLDAATRVAGVMISGVLPVQGPPGTGKSHTGARMICRFVADGKKVGITANSHKVIRNLLDKVMEAASEMELPLRCVQKPESDNTEQSSASLLIAKSNDDLLTALGTGDCQVAGATSFLWSKADAMEALDVLFVDEAAQMSLANVLAVSQAAKRLVLLGDPQQLDQPTQGTHPDGVGVSALEHVLAERQTIGTEQGLFLAETWRMHPSVCVFSSELFYDGKLTPVAGCENQRIVSGGVVRGSGLRFLPVPHVGNASSSIEEAAAIANLVSTILEGQPFWVDRNGESKPLTLSDIVIITPYNAQVMEIQKRLPTARVGTVDKFQGQEAPLAIYSTATSSYADAPRGMEFLYSANRFNVAISRAKCLAILVGSPEIFEPQCKTPRQMQLANAFCRYLELSTSLN</sequence>
<dbReference type="EMBL" id="SBHX01000017">
    <property type="protein sequence ID" value="RWX34194.1"/>
    <property type="molecule type" value="Genomic_DNA"/>
</dbReference>
<evidence type="ECO:0000256" key="3">
    <source>
        <dbReference type="ARBA" id="ARBA00022806"/>
    </source>
</evidence>
<dbReference type="Pfam" id="PF13482">
    <property type="entry name" value="RNase_H_2"/>
    <property type="match status" value="1"/>
</dbReference>
<dbReference type="Pfam" id="PF13604">
    <property type="entry name" value="AAA_30"/>
    <property type="match status" value="1"/>
</dbReference>
<evidence type="ECO:0000313" key="8">
    <source>
        <dbReference type="EMBL" id="RWX34194.1"/>
    </source>
</evidence>
<keyword evidence="3" id="KW-0347">Helicase</keyword>
<dbReference type="InterPro" id="IPR047187">
    <property type="entry name" value="SF1_C_Upf1"/>
</dbReference>
<dbReference type="AlphaFoldDB" id="A0A444I7C9"/>
<evidence type="ECO:0000256" key="4">
    <source>
        <dbReference type="ARBA" id="ARBA00022840"/>
    </source>
</evidence>
<dbReference type="InterPro" id="IPR050534">
    <property type="entry name" value="Coronavir_polyprotein_1ab"/>
</dbReference>
<evidence type="ECO:0000313" key="9">
    <source>
        <dbReference type="Proteomes" id="UP000283817"/>
    </source>
</evidence>
<dbReference type="GO" id="GO:0043139">
    <property type="term" value="F:5'-3' DNA helicase activity"/>
    <property type="evidence" value="ECO:0007669"/>
    <property type="project" value="TreeGrafter"/>
</dbReference>
<dbReference type="NCBIfam" id="TIGR03491">
    <property type="entry name" value="TM0106 family RecB-like putative nuclease"/>
    <property type="match status" value="1"/>
</dbReference>
<name>A0A444I7C9_RHILE</name>
<gene>
    <name evidence="8" type="ORF">EHI47_07285</name>
</gene>
<feature type="domain" description="DNA2/NAM7 helicase-like C-terminal" evidence="6">
    <location>
        <begin position="921"/>
        <end position="1105"/>
    </location>
</feature>
<organism evidence="8 9">
    <name type="scientific">Rhizobium leguminosarum</name>
    <dbReference type="NCBI Taxonomy" id="384"/>
    <lineage>
        <taxon>Bacteria</taxon>
        <taxon>Pseudomonadati</taxon>
        <taxon>Pseudomonadota</taxon>
        <taxon>Alphaproteobacteria</taxon>
        <taxon>Hyphomicrobiales</taxon>
        <taxon>Rhizobiaceae</taxon>
        <taxon>Rhizobium/Agrobacterium group</taxon>
        <taxon>Rhizobium</taxon>
    </lineage>
</organism>
<proteinExistence type="predicted"/>
<dbReference type="InterPro" id="IPR038720">
    <property type="entry name" value="YprB_RNase_H-like_dom"/>
</dbReference>
<feature type="domain" description="YprB ribonuclease H-like" evidence="7">
    <location>
        <begin position="321"/>
        <end position="504"/>
    </location>
</feature>
<dbReference type="InterPro" id="IPR041679">
    <property type="entry name" value="DNA2/NAM7-like_C"/>
</dbReference>
<keyword evidence="4" id="KW-0067">ATP-binding</keyword>
<dbReference type="SUPFAM" id="SSF52540">
    <property type="entry name" value="P-loop containing nucleoside triphosphate hydrolases"/>
    <property type="match status" value="1"/>
</dbReference>
<comment type="caution">
    <text evidence="8">The sequence shown here is derived from an EMBL/GenBank/DDBJ whole genome shotgun (WGS) entry which is preliminary data.</text>
</comment>
<dbReference type="Proteomes" id="UP000283817">
    <property type="component" value="Unassembled WGS sequence"/>
</dbReference>
<evidence type="ECO:0000256" key="5">
    <source>
        <dbReference type="SAM" id="MobiDB-lite"/>
    </source>
</evidence>
<keyword evidence="1" id="KW-0547">Nucleotide-binding</keyword>
<evidence type="ECO:0000256" key="1">
    <source>
        <dbReference type="ARBA" id="ARBA00022741"/>
    </source>
</evidence>
<dbReference type="PANTHER" id="PTHR43788:SF8">
    <property type="entry name" value="DNA-BINDING PROTEIN SMUBP-2"/>
    <property type="match status" value="1"/>
</dbReference>
<dbReference type="Gene3D" id="3.40.50.300">
    <property type="entry name" value="P-loop containing nucleotide triphosphate hydrolases"/>
    <property type="match status" value="2"/>
</dbReference>
<evidence type="ECO:0000259" key="7">
    <source>
        <dbReference type="Pfam" id="PF13482"/>
    </source>
</evidence>
<accession>A0A444I7C9</accession>
<dbReference type="GO" id="GO:0005524">
    <property type="term" value="F:ATP binding"/>
    <property type="evidence" value="ECO:0007669"/>
    <property type="project" value="UniProtKB-KW"/>
</dbReference>
<dbReference type="InterPro" id="IPR019993">
    <property type="entry name" value="RecB_nuclease_TM0106_put"/>
</dbReference>
<feature type="region of interest" description="Disordered" evidence="5">
    <location>
        <begin position="515"/>
        <end position="534"/>
    </location>
</feature>
<dbReference type="Pfam" id="PF13087">
    <property type="entry name" value="AAA_12"/>
    <property type="match status" value="1"/>
</dbReference>
<dbReference type="CDD" id="cd17934">
    <property type="entry name" value="DEXXQc_Upf1-like"/>
    <property type="match status" value="1"/>
</dbReference>
<keyword evidence="2" id="KW-0378">Hydrolase</keyword>
<evidence type="ECO:0000259" key="6">
    <source>
        <dbReference type="Pfam" id="PF13087"/>
    </source>
</evidence>
<reference evidence="8 9" key="1">
    <citation type="submission" date="2019-01" db="EMBL/GenBank/DDBJ databases">
        <title>RHIZO-ID as a novel technology for direct rhizobia identification.</title>
        <authorList>
            <person name="De Meyer S.E."/>
        </authorList>
    </citation>
    <scope>NUCLEOTIDE SEQUENCE [LARGE SCALE GENOMIC DNA]</scope>
    <source>
        <strain evidence="8 9">WSM448</strain>
    </source>
</reference>
<dbReference type="CDD" id="cd18808">
    <property type="entry name" value="SF1_C_Upf1"/>
    <property type="match status" value="1"/>
</dbReference>
<protein>
    <submittedName>
        <fullName evidence="8">TM0106 family RecB-like putative nuclease</fullName>
    </submittedName>
</protein>
<dbReference type="PANTHER" id="PTHR43788">
    <property type="entry name" value="DNA2/NAM7 HELICASE FAMILY MEMBER"/>
    <property type="match status" value="1"/>
</dbReference>
<evidence type="ECO:0000256" key="2">
    <source>
        <dbReference type="ARBA" id="ARBA00022801"/>
    </source>
</evidence>
<dbReference type="InterPro" id="IPR027417">
    <property type="entry name" value="P-loop_NTPase"/>
</dbReference>
<dbReference type="GO" id="GO:0016787">
    <property type="term" value="F:hydrolase activity"/>
    <property type="evidence" value="ECO:0007669"/>
    <property type="project" value="UniProtKB-KW"/>
</dbReference>
<dbReference type="RefSeq" id="WP_128410129.1">
    <property type="nucleotide sequence ID" value="NZ_SBHX01000017.1"/>
</dbReference>